<comment type="caution">
    <text evidence="1">The sequence shown here is derived from an EMBL/GenBank/DDBJ whole genome shotgun (WGS) entry which is preliminary data.</text>
</comment>
<proteinExistence type="predicted"/>
<evidence type="ECO:0000313" key="1">
    <source>
        <dbReference type="EMBL" id="MBO8459644.1"/>
    </source>
</evidence>
<reference evidence="1" key="1">
    <citation type="submission" date="2020-10" db="EMBL/GenBank/DDBJ databases">
        <authorList>
            <person name="Gilroy R."/>
        </authorList>
    </citation>
    <scope>NUCLEOTIDE SEQUENCE</scope>
    <source>
        <strain evidence="1">G3-3990</strain>
    </source>
</reference>
<gene>
    <name evidence="1" type="ORF">IAA73_04840</name>
</gene>
<reference evidence="1" key="2">
    <citation type="journal article" date="2021" name="PeerJ">
        <title>Extensive microbial diversity within the chicken gut microbiome revealed by metagenomics and culture.</title>
        <authorList>
            <person name="Gilroy R."/>
            <person name="Ravi A."/>
            <person name="Getino M."/>
            <person name="Pursley I."/>
            <person name="Horton D.L."/>
            <person name="Alikhan N.F."/>
            <person name="Baker D."/>
            <person name="Gharbi K."/>
            <person name="Hall N."/>
            <person name="Watson M."/>
            <person name="Adriaenssens E.M."/>
            <person name="Foster-Nyarko E."/>
            <person name="Jarju S."/>
            <person name="Secka A."/>
            <person name="Antonio M."/>
            <person name="Oren A."/>
            <person name="Chaudhuri R.R."/>
            <person name="La Ragione R."/>
            <person name="Hildebrand F."/>
            <person name="Pallen M.J."/>
        </authorList>
    </citation>
    <scope>NUCLEOTIDE SEQUENCE</scope>
    <source>
        <strain evidence="1">G3-3990</strain>
    </source>
</reference>
<accession>A0A9D9HSU4</accession>
<sequence length="391" mass="44653">MKKILISIISFLLLVQSSCQPKPEIVGLGIDSQYSIERMKLLVLHPQYESQAYRWTQLDVNGSDSLISSQRDLYFCTATPGDYTVRLQLIDSLNPYVHEVHIRVWEEEVAYSPYISEVYEFCPAPGQFVNKMPAYEDGDSEETMLQKVRECIVGTQNTLISLGSYGGYVTFGFDHCLINMPGKLDFAIYGNAYYDTSLDRLGGSSEPGIVMVAMDVNGNGIPDDPWYELAGSEYNNENTTHRYEVVYYRQDTLSTDTMRHKGVLWKDSKGQYGYLQQNAYHSQNYFPSWIDSDTLLYQGTRLPDNAEDYYGDGSRWILYAYDWGYVDAHPNNKLDKISFDINWAVDENGKRVYLPGIHFVRVYTGVLQVCGWLGETSTELSKAVDLNLLEE</sequence>
<protein>
    <submittedName>
        <fullName evidence="1">Cell surface protein</fullName>
    </submittedName>
</protein>
<dbReference type="Proteomes" id="UP000823641">
    <property type="component" value="Unassembled WGS sequence"/>
</dbReference>
<organism evidence="1 2">
    <name type="scientific">Candidatus Gallipaludibacter merdavium</name>
    <dbReference type="NCBI Taxonomy" id="2840839"/>
    <lineage>
        <taxon>Bacteria</taxon>
        <taxon>Pseudomonadati</taxon>
        <taxon>Bacteroidota</taxon>
        <taxon>Bacteroidia</taxon>
        <taxon>Bacteroidales</taxon>
        <taxon>Candidatus Gallipaludibacter</taxon>
    </lineage>
</organism>
<dbReference type="AlphaFoldDB" id="A0A9D9HSU4"/>
<evidence type="ECO:0000313" key="2">
    <source>
        <dbReference type="Proteomes" id="UP000823641"/>
    </source>
</evidence>
<name>A0A9D9HSU4_9BACT</name>
<dbReference type="EMBL" id="JADIMG010000049">
    <property type="protein sequence ID" value="MBO8459644.1"/>
    <property type="molecule type" value="Genomic_DNA"/>
</dbReference>